<evidence type="ECO:0000313" key="2">
    <source>
        <dbReference type="Proteomes" id="UP000621799"/>
    </source>
</evidence>
<dbReference type="AlphaFoldDB" id="A0A928VY08"/>
<dbReference type="RefSeq" id="WP_264321584.1">
    <property type="nucleotide sequence ID" value="NZ_JADEXN010000186.1"/>
</dbReference>
<organism evidence="1 2">
    <name type="scientific">Zarconia navalis LEGE 11467</name>
    <dbReference type="NCBI Taxonomy" id="1828826"/>
    <lineage>
        <taxon>Bacteria</taxon>
        <taxon>Bacillati</taxon>
        <taxon>Cyanobacteriota</taxon>
        <taxon>Cyanophyceae</taxon>
        <taxon>Oscillatoriophycideae</taxon>
        <taxon>Oscillatoriales</taxon>
        <taxon>Oscillatoriales incertae sedis</taxon>
        <taxon>Zarconia</taxon>
        <taxon>Zarconia navalis</taxon>
    </lineage>
</organism>
<dbReference type="Proteomes" id="UP000621799">
    <property type="component" value="Unassembled WGS sequence"/>
</dbReference>
<evidence type="ECO:0000313" key="1">
    <source>
        <dbReference type="EMBL" id="MBE9041373.1"/>
    </source>
</evidence>
<protein>
    <submittedName>
        <fullName evidence="1">Uncharacterized protein</fullName>
    </submittedName>
</protein>
<comment type="caution">
    <text evidence="1">The sequence shown here is derived from an EMBL/GenBank/DDBJ whole genome shotgun (WGS) entry which is preliminary data.</text>
</comment>
<reference evidence="1" key="1">
    <citation type="submission" date="2020-10" db="EMBL/GenBank/DDBJ databases">
        <authorList>
            <person name="Castelo-Branco R."/>
            <person name="Eusebio N."/>
            <person name="Adriana R."/>
            <person name="Vieira A."/>
            <person name="Brugerolle De Fraissinette N."/>
            <person name="Rezende De Castro R."/>
            <person name="Schneider M.P."/>
            <person name="Vasconcelos V."/>
            <person name="Leao P.N."/>
        </authorList>
    </citation>
    <scope>NUCLEOTIDE SEQUENCE</scope>
    <source>
        <strain evidence="1">LEGE 11467</strain>
    </source>
</reference>
<gene>
    <name evidence="1" type="ORF">IQ235_11330</name>
</gene>
<name>A0A928VY08_9CYAN</name>
<keyword evidence="2" id="KW-1185">Reference proteome</keyword>
<dbReference type="EMBL" id="JADEXN010000186">
    <property type="protein sequence ID" value="MBE9041373.1"/>
    <property type="molecule type" value="Genomic_DNA"/>
</dbReference>
<proteinExistence type="predicted"/>
<sequence length="63" mass="6908">MAEVINAIASPNQDHNQRVRVAPSEELDSGLDTVEVVALGDAECFAVTGNSFGETVLEERRWY</sequence>
<accession>A0A928VY08</accession>